<sequence length="840" mass="92657">MEQVLRSSSAGLFSNGFIFSIRIVVQEVLFSWRQVQLTAFAFGQGIPTSNPAFLIEYYSWYMSLINSRRYSSVTLIYFFTITCLFSAAMIALVQSQQSQAAVKTTINGIKDAAIKHITTVKDIQLLPKIGQTENQQKAQKGFLSLQSVLPSQDLQQQLQGLPTDQVIGVLPNQDNLTPAQQAQTALLGQARGEVLRQLELQRQQISIQYQAELESLKASLTAQSGMLPGCDWACVDQCSLASVTLVDKVQCFQLCNCYTQASLQYTQNSTSVFNTLPQQTITQQQPVPISLFTLNETMLVSDSNLTLPLITSNQTQDAPVVISSLDLLNLTIPSEPLLNATDVIQVIDLINSNTSNIEIQAIVQNVSSQLPVQTEAIPTNNSNQILDSISQIPVVAQQESAAKVSGVKDIQQVVLDSALVANTTQGQELQSVQNQTNVTQTSIETNTSVVPQDLQVQVTQTVQTTTRAKQTDINANSLPIPEQVTQIPVSNQQSTAQIQQTANQITSKVPIIQSTTTVAQEAQTQTGDLNIQAQTQASITPQVTVPLQQTGANQVVQQKTTDQTLAQTNSQQQQQTVGQLNQDSQKLPTQIVEQPLSTQQSQQVSPQLTANTPLVQSQSQSVSQVTDQTLQKPAFMTPSEWNNFLAERAKQDYLRYQDLLQRQQQLAIKEIQFQQQVSQQSVLDQIKMKHDRAKQVQEAIKSEVEYEVNLTVENMQVTYNEGNKQFADVIVNTAHALQCNAQCVQQCTKVLTTLEGKAQCLDICQCLSATATGSQSSTGFSTLFNDTPELAQTDYTTSTIFYTMIVLAVLAFIGYSLYVSKKREELDKSNELQEYFLLKD</sequence>
<dbReference type="Proteomes" id="UP000039865">
    <property type="component" value="Unassembled WGS sequence"/>
</dbReference>
<protein>
    <submittedName>
        <fullName evidence="2">Uncharacterized protein</fullName>
    </submittedName>
</protein>
<keyword evidence="1" id="KW-1133">Transmembrane helix</keyword>
<name>A0A078ARF9_STYLE</name>
<evidence type="ECO:0000313" key="3">
    <source>
        <dbReference type="Proteomes" id="UP000039865"/>
    </source>
</evidence>
<organism evidence="2 3">
    <name type="scientific">Stylonychia lemnae</name>
    <name type="common">Ciliate</name>
    <dbReference type="NCBI Taxonomy" id="5949"/>
    <lineage>
        <taxon>Eukaryota</taxon>
        <taxon>Sar</taxon>
        <taxon>Alveolata</taxon>
        <taxon>Ciliophora</taxon>
        <taxon>Intramacronucleata</taxon>
        <taxon>Spirotrichea</taxon>
        <taxon>Stichotrichia</taxon>
        <taxon>Sporadotrichida</taxon>
        <taxon>Oxytrichidae</taxon>
        <taxon>Stylonychinae</taxon>
        <taxon>Stylonychia</taxon>
    </lineage>
</organism>
<keyword evidence="1" id="KW-0812">Transmembrane</keyword>
<keyword evidence="1" id="KW-0472">Membrane</keyword>
<reference evidence="2 3" key="1">
    <citation type="submission" date="2014-06" db="EMBL/GenBank/DDBJ databases">
        <authorList>
            <person name="Swart Estienne"/>
        </authorList>
    </citation>
    <scope>NUCLEOTIDE SEQUENCE [LARGE SCALE GENOMIC DNA]</scope>
    <source>
        <strain evidence="2 3">130c</strain>
    </source>
</reference>
<evidence type="ECO:0000313" key="2">
    <source>
        <dbReference type="EMBL" id="CDW83433.1"/>
    </source>
</evidence>
<accession>A0A078ARF9</accession>
<dbReference type="InParanoid" id="A0A078ARF9"/>
<dbReference type="AlphaFoldDB" id="A0A078ARF9"/>
<evidence type="ECO:0000256" key="1">
    <source>
        <dbReference type="SAM" id="Phobius"/>
    </source>
</evidence>
<dbReference type="EMBL" id="CCKQ01011848">
    <property type="protein sequence ID" value="CDW83433.1"/>
    <property type="molecule type" value="Genomic_DNA"/>
</dbReference>
<keyword evidence="3" id="KW-1185">Reference proteome</keyword>
<feature type="transmembrane region" description="Helical" evidence="1">
    <location>
        <begin position="70"/>
        <end position="93"/>
    </location>
</feature>
<proteinExistence type="predicted"/>
<gene>
    <name evidence="2" type="primary">Contig16.g21</name>
    <name evidence="2" type="ORF">STYLEM_12479</name>
</gene>
<feature type="transmembrane region" description="Helical" evidence="1">
    <location>
        <begin position="800"/>
        <end position="819"/>
    </location>
</feature>